<dbReference type="InterPro" id="IPR015421">
    <property type="entry name" value="PyrdxlP-dep_Trfase_major"/>
</dbReference>
<evidence type="ECO:0000256" key="6">
    <source>
        <dbReference type="RuleBase" id="RU003560"/>
    </source>
</evidence>
<keyword evidence="5 6" id="KW-0663">Pyridoxal phosphate</keyword>
<dbReference type="InterPro" id="IPR015422">
    <property type="entry name" value="PyrdxlP-dep_Trfase_small"/>
</dbReference>
<dbReference type="Gene3D" id="3.40.640.10">
    <property type="entry name" value="Type I PLP-dependent aspartate aminotransferase-like (Major domain)"/>
    <property type="match status" value="1"/>
</dbReference>
<dbReference type="InterPro" id="IPR049704">
    <property type="entry name" value="Aminotrans_3_PPA_site"/>
</dbReference>
<dbReference type="Gene3D" id="3.90.1150.10">
    <property type="entry name" value="Aspartate Aminotransferase, domain 1"/>
    <property type="match status" value="1"/>
</dbReference>
<dbReference type="PANTHER" id="PTHR11986">
    <property type="entry name" value="AMINOTRANSFERASE CLASS III"/>
    <property type="match status" value="1"/>
</dbReference>
<proteinExistence type="inferred from homology"/>
<accession>A0ABR1GFK3</accession>
<dbReference type="CDD" id="cd00610">
    <property type="entry name" value="OAT_like"/>
    <property type="match status" value="1"/>
</dbReference>
<evidence type="ECO:0000256" key="4">
    <source>
        <dbReference type="ARBA" id="ARBA00022679"/>
    </source>
</evidence>
<comment type="similarity">
    <text evidence="2 6">Belongs to the class-III pyridoxal-phosphate-dependent aminotransferase family.</text>
</comment>
<protein>
    <submittedName>
        <fullName evidence="7">N2-acetyl-L-ornithine:2-oxoglutarate 5-aminotransferase</fullName>
    </submittedName>
</protein>
<gene>
    <name evidence="7" type="ORF">SO694_00010144</name>
</gene>
<dbReference type="PROSITE" id="PS00600">
    <property type="entry name" value="AA_TRANSFER_CLASS_3"/>
    <property type="match status" value="1"/>
</dbReference>
<dbReference type="EMBL" id="JBBJCI010000023">
    <property type="protein sequence ID" value="KAK7254596.1"/>
    <property type="molecule type" value="Genomic_DNA"/>
</dbReference>
<dbReference type="InterPro" id="IPR050103">
    <property type="entry name" value="Class-III_PLP-dep_AT"/>
</dbReference>
<evidence type="ECO:0000256" key="2">
    <source>
        <dbReference type="ARBA" id="ARBA00008954"/>
    </source>
</evidence>
<dbReference type="SUPFAM" id="SSF53383">
    <property type="entry name" value="PLP-dependent transferases"/>
    <property type="match status" value="1"/>
</dbReference>
<organism evidence="7 8">
    <name type="scientific">Aureococcus anophagefferens</name>
    <name type="common">Harmful bloom alga</name>
    <dbReference type="NCBI Taxonomy" id="44056"/>
    <lineage>
        <taxon>Eukaryota</taxon>
        <taxon>Sar</taxon>
        <taxon>Stramenopiles</taxon>
        <taxon>Ochrophyta</taxon>
        <taxon>Pelagophyceae</taxon>
        <taxon>Pelagomonadales</taxon>
        <taxon>Pelagomonadaceae</taxon>
        <taxon>Aureococcus</taxon>
    </lineage>
</organism>
<keyword evidence="4" id="KW-0808">Transferase</keyword>
<evidence type="ECO:0000256" key="5">
    <source>
        <dbReference type="ARBA" id="ARBA00022898"/>
    </source>
</evidence>
<comment type="cofactor">
    <cofactor evidence="1">
        <name>pyridoxal 5'-phosphate</name>
        <dbReference type="ChEBI" id="CHEBI:597326"/>
    </cofactor>
</comment>
<keyword evidence="3" id="KW-0032">Aminotransferase</keyword>
<dbReference type="PANTHER" id="PTHR11986:SF79">
    <property type="entry name" value="ACETYLORNITHINE AMINOTRANSFERASE, MITOCHONDRIAL"/>
    <property type="match status" value="1"/>
</dbReference>
<evidence type="ECO:0000313" key="8">
    <source>
        <dbReference type="Proteomes" id="UP001363151"/>
    </source>
</evidence>
<dbReference type="InterPro" id="IPR015424">
    <property type="entry name" value="PyrdxlP-dep_Trfase"/>
</dbReference>
<evidence type="ECO:0000313" key="7">
    <source>
        <dbReference type="EMBL" id="KAK7254596.1"/>
    </source>
</evidence>
<dbReference type="Pfam" id="PF00202">
    <property type="entry name" value="Aminotran_3"/>
    <property type="match status" value="1"/>
</dbReference>
<sequence length="424" mass="43704">MALSTTTKLFPGIKRATELVLVKGQGSRVTCSGGRDYLDFTSGIGVTSTGHCHPTVVDAVQRQAATASHLQMSVGYHDRMLELVERLEPFTMGLGSFFFANSGGEAIEGALRLARQATGRSGVIAFQGGYHGRTAGALAVTSSSVGYRGADAGPLPYGSFFAPYPYAHRGISDDFALAQLDLLVKQQVAPSEVAAVLIEPVLGEGGYVPASPAFLRAVRRFCDDHGALYIADEVQCGVGRTGVFYAAERAGAAAAPDILVTAKGLASGYPLSAVVTRADISATQLKGCMGGTYGGNAVACAAAIATLDVFAEERVLDNVAARGAQARAALDELDAALPGVVGDVRAAGLMIGVEFEDGRPGIAGKVTKHCEDRGLLALATGVHQAVRLIPPLTISEADMAEGLAIFSESVMAAAAEADEERVAA</sequence>
<dbReference type="PIRSF" id="PIRSF000521">
    <property type="entry name" value="Transaminase_4ab_Lys_Orn"/>
    <property type="match status" value="1"/>
</dbReference>
<evidence type="ECO:0000256" key="1">
    <source>
        <dbReference type="ARBA" id="ARBA00001933"/>
    </source>
</evidence>
<reference evidence="7 8" key="1">
    <citation type="submission" date="2024-03" db="EMBL/GenBank/DDBJ databases">
        <title>Aureococcus anophagefferens CCMP1851 and Kratosvirus quantuckense: Draft genome of a second virus-susceptible host strain in the model system.</title>
        <authorList>
            <person name="Chase E."/>
            <person name="Truchon A.R."/>
            <person name="Schepens W."/>
            <person name="Wilhelm S.W."/>
        </authorList>
    </citation>
    <scope>NUCLEOTIDE SEQUENCE [LARGE SCALE GENOMIC DNA]</scope>
    <source>
        <strain evidence="7 8">CCMP1851</strain>
    </source>
</reference>
<keyword evidence="8" id="KW-1185">Reference proteome</keyword>
<comment type="caution">
    <text evidence="7">The sequence shown here is derived from an EMBL/GenBank/DDBJ whole genome shotgun (WGS) entry which is preliminary data.</text>
</comment>
<dbReference type="Proteomes" id="UP001363151">
    <property type="component" value="Unassembled WGS sequence"/>
</dbReference>
<evidence type="ECO:0000256" key="3">
    <source>
        <dbReference type="ARBA" id="ARBA00022576"/>
    </source>
</evidence>
<dbReference type="InterPro" id="IPR005814">
    <property type="entry name" value="Aminotrans_3"/>
</dbReference>
<name>A0ABR1GFK3_AURAN</name>